<proteinExistence type="predicted"/>
<dbReference type="InterPro" id="IPR052155">
    <property type="entry name" value="Biofilm_reg_signaling"/>
</dbReference>
<dbReference type="CDD" id="cd01948">
    <property type="entry name" value="EAL"/>
    <property type="match status" value="1"/>
</dbReference>
<dbReference type="SUPFAM" id="SSF141868">
    <property type="entry name" value="EAL domain-like"/>
    <property type="match status" value="1"/>
</dbReference>
<feature type="transmembrane region" description="Helical" evidence="1">
    <location>
        <begin position="97"/>
        <end position="118"/>
    </location>
</feature>
<dbReference type="PANTHER" id="PTHR44757">
    <property type="entry name" value="DIGUANYLATE CYCLASE DGCP"/>
    <property type="match status" value="1"/>
</dbReference>
<evidence type="ECO:0000259" key="2">
    <source>
        <dbReference type="PROSITE" id="PS50883"/>
    </source>
</evidence>
<dbReference type="InterPro" id="IPR029787">
    <property type="entry name" value="Nucleotide_cyclase"/>
</dbReference>
<dbReference type="Pfam" id="PF00563">
    <property type="entry name" value="EAL"/>
    <property type="match status" value="1"/>
</dbReference>
<feature type="domain" description="EAL" evidence="2">
    <location>
        <begin position="364"/>
        <end position="624"/>
    </location>
</feature>
<dbReference type="RefSeq" id="WP_322472853.1">
    <property type="nucleotide sequence ID" value="NZ_JBHRZG010000003.1"/>
</dbReference>
<feature type="domain" description="GGDEF" evidence="3">
    <location>
        <begin position="223"/>
        <end position="355"/>
    </location>
</feature>
<accession>A0ABV7Z6Q3</accession>
<dbReference type="InterPro" id="IPR001633">
    <property type="entry name" value="EAL_dom"/>
</dbReference>
<dbReference type="PANTHER" id="PTHR44757:SF2">
    <property type="entry name" value="BIOFILM ARCHITECTURE MAINTENANCE PROTEIN MBAA"/>
    <property type="match status" value="1"/>
</dbReference>
<dbReference type="InterPro" id="IPR035919">
    <property type="entry name" value="EAL_sf"/>
</dbReference>
<dbReference type="NCBIfam" id="TIGR00254">
    <property type="entry name" value="GGDEF"/>
    <property type="match status" value="1"/>
</dbReference>
<comment type="caution">
    <text evidence="4">The sequence shown here is derived from an EMBL/GenBank/DDBJ whole genome shotgun (WGS) entry which is preliminary data.</text>
</comment>
<dbReference type="Gene3D" id="3.30.70.270">
    <property type="match status" value="1"/>
</dbReference>
<keyword evidence="1" id="KW-0472">Membrane</keyword>
<sequence length="629" mass="67970">MRDDAGRGRVAVWVILVAGTLGHVISLAQGLQMPGYFQPVDWVLGTAILATMLALGIATGLGVGRRPVISLMLVANIAFLLARLGVALFVVGTTERILIDLATLMGWVLTMPMIEASMRTSALAHRMSTALPFALLALTGAYALTPASALVRPEVWFGLGQLALSSLGVVLGARMVNTLRATLHRTREDNAALTRRAFVDPLTGLHNRAFLDEDLLERVAGGEPFAVLFLDLDGFKAINDTLGHATGDETLRLVAQRLWALSPPRGGVARVSGDEFVMVVPGDDLREVAGVAQRVVEAMVATFSVAGQDLRLSVSVGVARCPQDATDARDLLLRADRAMYAVKRSGKNGVRLYSGHLMDQDERRQLLERELRHAQERGQLYVEFQPICTVSTGRPVCLEALVRWRHPDFGVVGPDVFISIAEDAGLITSLGEWVLCEALAAAARWQSAGFAAVRVAVNVSPLQLMQPQFAQMVERELARAGLPASALELEVTEGIDLRGRLHVERSVETVRALGVRLSLDDFGTGFASLSRLNELPVGVVKIDRVFVADLTGVVDRPRRRYVRTLISAMVTVTATLGLELVAEGVETAEQYDELVALGCTHVQGYLFSRPVPEAEVIPLLGRNVQNGVL</sequence>
<feature type="transmembrane region" description="Helical" evidence="1">
    <location>
        <begin position="42"/>
        <end position="61"/>
    </location>
</feature>
<evidence type="ECO:0000259" key="3">
    <source>
        <dbReference type="PROSITE" id="PS50887"/>
    </source>
</evidence>
<feature type="transmembrane region" description="Helical" evidence="1">
    <location>
        <begin position="68"/>
        <end position="91"/>
    </location>
</feature>
<dbReference type="Pfam" id="PF00990">
    <property type="entry name" value="GGDEF"/>
    <property type="match status" value="1"/>
</dbReference>
<dbReference type="SMART" id="SM00267">
    <property type="entry name" value="GGDEF"/>
    <property type="match status" value="1"/>
</dbReference>
<keyword evidence="5" id="KW-1185">Reference proteome</keyword>
<dbReference type="PROSITE" id="PS50887">
    <property type="entry name" value="GGDEF"/>
    <property type="match status" value="1"/>
</dbReference>
<dbReference type="EMBL" id="JBHRZG010000003">
    <property type="protein sequence ID" value="MFC3831988.1"/>
    <property type="molecule type" value="Genomic_DNA"/>
</dbReference>
<keyword evidence="1" id="KW-1133">Transmembrane helix</keyword>
<evidence type="ECO:0000256" key="1">
    <source>
        <dbReference type="SAM" id="Phobius"/>
    </source>
</evidence>
<dbReference type="Proteomes" id="UP001595803">
    <property type="component" value="Unassembled WGS sequence"/>
</dbReference>
<keyword evidence="1" id="KW-0812">Transmembrane</keyword>
<evidence type="ECO:0000313" key="5">
    <source>
        <dbReference type="Proteomes" id="UP001595803"/>
    </source>
</evidence>
<dbReference type="InterPro" id="IPR043128">
    <property type="entry name" value="Rev_trsase/Diguanyl_cyclase"/>
</dbReference>
<reference evidence="5" key="1">
    <citation type="journal article" date="2019" name="Int. J. Syst. Evol. Microbiol.">
        <title>The Global Catalogue of Microorganisms (GCM) 10K type strain sequencing project: providing services to taxonomists for standard genome sequencing and annotation.</title>
        <authorList>
            <consortium name="The Broad Institute Genomics Platform"/>
            <consortium name="The Broad Institute Genome Sequencing Center for Infectious Disease"/>
            <person name="Wu L."/>
            <person name="Ma J."/>
        </authorList>
    </citation>
    <scope>NUCLEOTIDE SEQUENCE [LARGE SCALE GENOMIC DNA]</scope>
    <source>
        <strain evidence="5">CCTCC AB 2017081</strain>
    </source>
</reference>
<dbReference type="SMART" id="SM00052">
    <property type="entry name" value="EAL"/>
    <property type="match status" value="1"/>
</dbReference>
<gene>
    <name evidence="4" type="ORF">ACFOSB_03880</name>
</gene>
<protein>
    <submittedName>
        <fullName evidence="4">Bifunctional diguanylate cyclase/phosphodiesterase</fullName>
    </submittedName>
</protein>
<dbReference type="SUPFAM" id="SSF55073">
    <property type="entry name" value="Nucleotide cyclase"/>
    <property type="match status" value="1"/>
</dbReference>
<feature type="transmembrane region" description="Helical" evidence="1">
    <location>
        <begin position="130"/>
        <end position="149"/>
    </location>
</feature>
<dbReference type="InterPro" id="IPR000160">
    <property type="entry name" value="GGDEF_dom"/>
</dbReference>
<feature type="transmembrane region" description="Helical" evidence="1">
    <location>
        <begin position="12"/>
        <end position="30"/>
    </location>
</feature>
<name>A0ABV7Z6Q3_9DEIO</name>
<dbReference type="Gene3D" id="3.20.20.450">
    <property type="entry name" value="EAL domain"/>
    <property type="match status" value="1"/>
</dbReference>
<dbReference type="CDD" id="cd01949">
    <property type="entry name" value="GGDEF"/>
    <property type="match status" value="1"/>
</dbReference>
<organism evidence="4 5">
    <name type="scientific">Deinococcus rufus</name>
    <dbReference type="NCBI Taxonomy" id="2136097"/>
    <lineage>
        <taxon>Bacteria</taxon>
        <taxon>Thermotogati</taxon>
        <taxon>Deinococcota</taxon>
        <taxon>Deinococci</taxon>
        <taxon>Deinococcales</taxon>
        <taxon>Deinococcaceae</taxon>
        <taxon>Deinococcus</taxon>
    </lineage>
</organism>
<dbReference type="PROSITE" id="PS50883">
    <property type="entry name" value="EAL"/>
    <property type="match status" value="1"/>
</dbReference>
<evidence type="ECO:0000313" key="4">
    <source>
        <dbReference type="EMBL" id="MFC3831988.1"/>
    </source>
</evidence>